<dbReference type="EMBL" id="JAGTJR010000003">
    <property type="protein sequence ID" value="KAH7062433.1"/>
    <property type="molecule type" value="Genomic_DNA"/>
</dbReference>
<proteinExistence type="predicted"/>
<evidence type="ECO:0000313" key="1">
    <source>
        <dbReference type="EMBL" id="KAH7062433.1"/>
    </source>
</evidence>
<evidence type="ECO:0008006" key="3">
    <source>
        <dbReference type="Google" id="ProtNLM"/>
    </source>
</evidence>
<evidence type="ECO:0000313" key="2">
    <source>
        <dbReference type="Proteomes" id="UP000774617"/>
    </source>
</evidence>
<name>A0ABQ8GQG6_9PEZI</name>
<dbReference type="Proteomes" id="UP000774617">
    <property type="component" value="Unassembled WGS sequence"/>
</dbReference>
<gene>
    <name evidence="1" type="ORF">B0J12DRAFT_237883</name>
</gene>
<comment type="caution">
    <text evidence="1">The sequence shown here is derived from an EMBL/GenBank/DDBJ whole genome shotgun (WGS) entry which is preliminary data.</text>
</comment>
<keyword evidence="2" id="KW-1185">Reference proteome</keyword>
<sequence length="70" mass="8078">MMEQHMDVYDLTNAFFFFFFLQGLACFCHAGVDILAHWAAHHETNFVLHRIATPTPTCIELRPSVQPENV</sequence>
<protein>
    <recommendedName>
        <fullName evidence="3">Secreted protein</fullName>
    </recommendedName>
</protein>
<organism evidence="1 2">
    <name type="scientific">Macrophomina phaseolina</name>
    <dbReference type="NCBI Taxonomy" id="35725"/>
    <lineage>
        <taxon>Eukaryota</taxon>
        <taxon>Fungi</taxon>
        <taxon>Dikarya</taxon>
        <taxon>Ascomycota</taxon>
        <taxon>Pezizomycotina</taxon>
        <taxon>Dothideomycetes</taxon>
        <taxon>Dothideomycetes incertae sedis</taxon>
        <taxon>Botryosphaeriales</taxon>
        <taxon>Botryosphaeriaceae</taxon>
        <taxon>Macrophomina</taxon>
    </lineage>
</organism>
<accession>A0ABQ8GQG6</accession>
<reference evidence="1 2" key="1">
    <citation type="journal article" date="2021" name="Nat. Commun.">
        <title>Genetic determinants of endophytism in the Arabidopsis root mycobiome.</title>
        <authorList>
            <person name="Mesny F."/>
            <person name="Miyauchi S."/>
            <person name="Thiergart T."/>
            <person name="Pickel B."/>
            <person name="Atanasova L."/>
            <person name="Karlsson M."/>
            <person name="Huettel B."/>
            <person name="Barry K.W."/>
            <person name="Haridas S."/>
            <person name="Chen C."/>
            <person name="Bauer D."/>
            <person name="Andreopoulos W."/>
            <person name="Pangilinan J."/>
            <person name="LaButti K."/>
            <person name="Riley R."/>
            <person name="Lipzen A."/>
            <person name="Clum A."/>
            <person name="Drula E."/>
            <person name="Henrissat B."/>
            <person name="Kohler A."/>
            <person name="Grigoriev I.V."/>
            <person name="Martin F.M."/>
            <person name="Hacquard S."/>
        </authorList>
    </citation>
    <scope>NUCLEOTIDE SEQUENCE [LARGE SCALE GENOMIC DNA]</scope>
    <source>
        <strain evidence="1 2">MPI-SDFR-AT-0080</strain>
    </source>
</reference>